<keyword evidence="2" id="KW-0238">DNA-binding</keyword>
<comment type="similarity">
    <text evidence="4">Belongs to the HSF family.</text>
</comment>
<evidence type="ECO:0000259" key="6">
    <source>
        <dbReference type="SMART" id="SM00415"/>
    </source>
</evidence>
<dbReference type="InterPro" id="IPR036388">
    <property type="entry name" value="WH-like_DNA-bd_sf"/>
</dbReference>
<dbReference type="SUPFAM" id="SSF46785">
    <property type="entry name" value="Winged helix' DNA-binding domain"/>
    <property type="match status" value="1"/>
</dbReference>
<dbReference type="Gene3D" id="1.10.10.10">
    <property type="entry name" value="Winged helix-like DNA-binding domain superfamily/Winged helix DNA-binding domain"/>
    <property type="match status" value="1"/>
</dbReference>
<reference evidence="7" key="1">
    <citation type="submission" date="2021-01" db="EMBL/GenBank/DDBJ databases">
        <authorList>
            <person name="Corre E."/>
            <person name="Pelletier E."/>
            <person name="Niang G."/>
            <person name="Scheremetjew M."/>
            <person name="Finn R."/>
            <person name="Kale V."/>
            <person name="Holt S."/>
            <person name="Cochrane G."/>
            <person name="Meng A."/>
            <person name="Brown T."/>
            <person name="Cohen L."/>
        </authorList>
    </citation>
    <scope>NUCLEOTIDE SEQUENCE</scope>
    <source>
        <strain evidence="7">GSO104</strain>
    </source>
</reference>
<dbReference type="AlphaFoldDB" id="A0A7S4QJZ8"/>
<name>A0A7S4QJZ8_9STRA</name>
<organism evidence="7">
    <name type="scientific">Ditylum brightwellii</name>
    <dbReference type="NCBI Taxonomy" id="49249"/>
    <lineage>
        <taxon>Eukaryota</taxon>
        <taxon>Sar</taxon>
        <taxon>Stramenopiles</taxon>
        <taxon>Ochrophyta</taxon>
        <taxon>Bacillariophyta</taxon>
        <taxon>Mediophyceae</taxon>
        <taxon>Lithodesmiophycidae</taxon>
        <taxon>Lithodesmiales</taxon>
        <taxon>Lithodesmiaceae</taxon>
        <taxon>Ditylum</taxon>
    </lineage>
</organism>
<evidence type="ECO:0000256" key="3">
    <source>
        <dbReference type="ARBA" id="ARBA00023242"/>
    </source>
</evidence>
<dbReference type="SMART" id="SM00415">
    <property type="entry name" value="HSF"/>
    <property type="match status" value="1"/>
</dbReference>
<dbReference type="FunFam" id="1.10.10.10:FF:000479">
    <property type="entry name" value="Predicted protein"/>
    <property type="match status" value="1"/>
</dbReference>
<dbReference type="EMBL" id="HBNS01004411">
    <property type="protein sequence ID" value="CAE4585191.1"/>
    <property type="molecule type" value="Transcribed_RNA"/>
</dbReference>
<keyword evidence="3" id="KW-0539">Nucleus</keyword>
<evidence type="ECO:0000256" key="2">
    <source>
        <dbReference type="ARBA" id="ARBA00023125"/>
    </source>
</evidence>
<dbReference type="PANTHER" id="PTHR10015:SF427">
    <property type="entry name" value="HEAT SHOCK FACTOR PROTEIN"/>
    <property type="match status" value="1"/>
</dbReference>
<dbReference type="InterPro" id="IPR036390">
    <property type="entry name" value="WH_DNA-bd_sf"/>
</dbReference>
<feature type="domain" description="HSF-type DNA-binding" evidence="6">
    <location>
        <begin position="19"/>
        <end position="125"/>
    </location>
</feature>
<evidence type="ECO:0000256" key="1">
    <source>
        <dbReference type="ARBA" id="ARBA00004123"/>
    </source>
</evidence>
<sequence>MRSADIKAMAFPRTGKRGVPQQFPRRLYEMLESETKNPTKSYPAEQDNTIITWSKSGRAFRIADVLLFAKQVLPKYFRTAKFSSFQRNLNLYGFCKVRRGPDTDMYAHPSFIRGCPEYLSRLKKCTNAADRRRLAESAKITQDDHHLGTCYNHNEYSDQDQTSIHQWQSTPSSPSYSTDDTFSVDSNGSLTPKYQEEYYMKKSGGAIDHATNSEPSSSSFNIMEKFAPQQESYIMAPQEAKKNEAFVMATDTPVSRGCFPNGSTSRLSLLAHAVTAIVNMES</sequence>
<gene>
    <name evidence="7" type="ORF">DBRI00130_LOCUS3572</name>
</gene>
<feature type="region of interest" description="Disordered" evidence="5">
    <location>
        <begin position="161"/>
        <end position="187"/>
    </location>
</feature>
<feature type="compositionally biased region" description="Low complexity" evidence="5">
    <location>
        <begin position="169"/>
        <end position="183"/>
    </location>
</feature>
<evidence type="ECO:0000313" key="7">
    <source>
        <dbReference type="EMBL" id="CAE4585191.1"/>
    </source>
</evidence>
<dbReference type="InterPro" id="IPR000232">
    <property type="entry name" value="HSF_DNA-bd"/>
</dbReference>
<accession>A0A7S4QJZ8</accession>
<protein>
    <recommendedName>
        <fullName evidence="6">HSF-type DNA-binding domain-containing protein</fullName>
    </recommendedName>
</protein>
<dbReference type="GO" id="GO:0005634">
    <property type="term" value="C:nucleus"/>
    <property type="evidence" value="ECO:0007669"/>
    <property type="project" value="UniProtKB-SubCell"/>
</dbReference>
<evidence type="ECO:0000256" key="5">
    <source>
        <dbReference type="SAM" id="MobiDB-lite"/>
    </source>
</evidence>
<evidence type="ECO:0000256" key="4">
    <source>
        <dbReference type="RuleBase" id="RU004020"/>
    </source>
</evidence>
<comment type="subcellular location">
    <subcellularLocation>
        <location evidence="1">Nucleus</location>
    </subcellularLocation>
</comment>
<dbReference type="GO" id="GO:0043565">
    <property type="term" value="F:sequence-specific DNA binding"/>
    <property type="evidence" value="ECO:0007669"/>
    <property type="project" value="InterPro"/>
</dbReference>
<dbReference type="Pfam" id="PF00447">
    <property type="entry name" value="HSF_DNA-bind"/>
    <property type="match status" value="1"/>
</dbReference>
<dbReference type="GO" id="GO:0003700">
    <property type="term" value="F:DNA-binding transcription factor activity"/>
    <property type="evidence" value="ECO:0007669"/>
    <property type="project" value="InterPro"/>
</dbReference>
<dbReference type="PANTHER" id="PTHR10015">
    <property type="entry name" value="HEAT SHOCK TRANSCRIPTION FACTOR"/>
    <property type="match status" value="1"/>
</dbReference>
<proteinExistence type="inferred from homology"/>